<dbReference type="Proteomes" id="UP000735302">
    <property type="component" value="Unassembled WGS sequence"/>
</dbReference>
<evidence type="ECO:0000313" key="3">
    <source>
        <dbReference type="Proteomes" id="UP000735302"/>
    </source>
</evidence>
<reference evidence="2 3" key="1">
    <citation type="journal article" date="2021" name="Elife">
        <title>Chloroplast acquisition without the gene transfer in kleptoplastic sea slugs, Plakobranchus ocellatus.</title>
        <authorList>
            <person name="Maeda T."/>
            <person name="Takahashi S."/>
            <person name="Yoshida T."/>
            <person name="Shimamura S."/>
            <person name="Takaki Y."/>
            <person name="Nagai Y."/>
            <person name="Toyoda A."/>
            <person name="Suzuki Y."/>
            <person name="Arimoto A."/>
            <person name="Ishii H."/>
            <person name="Satoh N."/>
            <person name="Nishiyama T."/>
            <person name="Hasebe M."/>
            <person name="Maruyama T."/>
            <person name="Minagawa J."/>
            <person name="Obokata J."/>
            <person name="Shigenobu S."/>
        </authorList>
    </citation>
    <scope>NUCLEOTIDE SEQUENCE [LARGE SCALE GENOMIC DNA]</scope>
</reference>
<keyword evidence="3" id="KW-1185">Reference proteome</keyword>
<proteinExistence type="predicted"/>
<feature type="region of interest" description="Disordered" evidence="1">
    <location>
        <begin position="1"/>
        <end position="21"/>
    </location>
</feature>
<name>A0AAV3Y8T3_9GAST</name>
<accession>A0AAV3Y8T3</accession>
<protein>
    <submittedName>
        <fullName evidence="2">Uncharacterized protein</fullName>
    </submittedName>
</protein>
<dbReference type="EMBL" id="BLXT01000621">
    <property type="protein sequence ID" value="GFN78917.1"/>
    <property type="molecule type" value="Genomic_DNA"/>
</dbReference>
<evidence type="ECO:0000313" key="2">
    <source>
        <dbReference type="EMBL" id="GFN78917.1"/>
    </source>
</evidence>
<gene>
    <name evidence="2" type="ORF">PoB_000542300</name>
</gene>
<sequence length="134" mass="14904">MLGLPSSTHVQGWRQTAAQTPFRSVRTGHPTALWGSEENNRLGSAQQLLRLCYLHQTKMYRYHNSQKNAGGTMVTKRALASAGTSVAVPAVRTPGYHPGSGHFKCTKTKTRRIFFQFSHALKSDFVSHSLTPFM</sequence>
<organism evidence="2 3">
    <name type="scientific">Plakobranchus ocellatus</name>
    <dbReference type="NCBI Taxonomy" id="259542"/>
    <lineage>
        <taxon>Eukaryota</taxon>
        <taxon>Metazoa</taxon>
        <taxon>Spiralia</taxon>
        <taxon>Lophotrochozoa</taxon>
        <taxon>Mollusca</taxon>
        <taxon>Gastropoda</taxon>
        <taxon>Heterobranchia</taxon>
        <taxon>Euthyneura</taxon>
        <taxon>Panpulmonata</taxon>
        <taxon>Sacoglossa</taxon>
        <taxon>Placobranchoidea</taxon>
        <taxon>Plakobranchidae</taxon>
        <taxon>Plakobranchus</taxon>
    </lineage>
</organism>
<comment type="caution">
    <text evidence="2">The sequence shown here is derived from an EMBL/GenBank/DDBJ whole genome shotgun (WGS) entry which is preliminary data.</text>
</comment>
<dbReference type="AlphaFoldDB" id="A0AAV3Y8T3"/>
<evidence type="ECO:0000256" key="1">
    <source>
        <dbReference type="SAM" id="MobiDB-lite"/>
    </source>
</evidence>